<evidence type="ECO:0000256" key="5">
    <source>
        <dbReference type="ARBA" id="ARBA00022840"/>
    </source>
</evidence>
<dbReference type="InterPro" id="IPR050763">
    <property type="entry name" value="ABC_transporter_ATP-binding"/>
</dbReference>
<evidence type="ECO:0000256" key="4">
    <source>
        <dbReference type="ARBA" id="ARBA00022741"/>
    </source>
</evidence>
<dbReference type="InterPro" id="IPR027417">
    <property type="entry name" value="P-loop_NTPase"/>
</dbReference>
<dbReference type="Pfam" id="PF00005">
    <property type="entry name" value="ABC_tran"/>
    <property type="match status" value="1"/>
</dbReference>
<comment type="similarity">
    <text evidence="1">Belongs to the ABC transporter superfamily.</text>
</comment>
<dbReference type="RefSeq" id="WP_228231683.1">
    <property type="nucleotide sequence ID" value="NZ_JAJGMW010000035.1"/>
</dbReference>
<keyword evidence="5 7" id="KW-0067">ATP-binding</keyword>
<name>A0ABS8H1C9_9FLAO</name>
<feature type="domain" description="ABC transporter" evidence="6">
    <location>
        <begin position="4"/>
        <end position="228"/>
    </location>
</feature>
<keyword evidence="8" id="KW-1185">Reference proteome</keyword>
<dbReference type="PANTHER" id="PTHR42711">
    <property type="entry name" value="ABC TRANSPORTER ATP-BINDING PROTEIN"/>
    <property type="match status" value="1"/>
</dbReference>
<dbReference type="EMBL" id="JAJGMW010000035">
    <property type="protein sequence ID" value="MCC4214628.1"/>
    <property type="molecule type" value="Genomic_DNA"/>
</dbReference>
<protein>
    <submittedName>
        <fullName evidence="7">ATP-binding cassette domain-containing protein</fullName>
    </submittedName>
</protein>
<evidence type="ECO:0000256" key="2">
    <source>
        <dbReference type="ARBA" id="ARBA00022448"/>
    </source>
</evidence>
<dbReference type="SUPFAM" id="SSF52540">
    <property type="entry name" value="P-loop containing nucleoside triphosphate hydrolases"/>
    <property type="match status" value="1"/>
</dbReference>
<dbReference type="PROSITE" id="PS50893">
    <property type="entry name" value="ABC_TRANSPORTER_2"/>
    <property type="match status" value="1"/>
</dbReference>
<keyword evidence="4" id="KW-0547">Nucleotide-binding</keyword>
<evidence type="ECO:0000256" key="3">
    <source>
        <dbReference type="ARBA" id="ARBA00022458"/>
    </source>
</evidence>
<sequence length="228" mass="26050">MALLKVSSIQKSFGAKSLLNEVDFELQTGEILGVFGRNGSGKSTLLKILFGTQTAEAGVLKVNERYYPVRKTIWHKSRIIESQQIGYLPQFSFLPQRVKVWDIIPQYLKGQEQDLVFQAPRMPKIAGSKVGELSMGERRYLEVLLIGNLDHPFLLLDEPFSMVEPLFKDLIHEFLISLKTKKGILVTDHYYQDVWQLSDRKMVLTSGKLTSITQPEELIQAGYLRSIY</sequence>
<evidence type="ECO:0000313" key="8">
    <source>
        <dbReference type="Proteomes" id="UP001197770"/>
    </source>
</evidence>
<comment type="caution">
    <text evidence="7">The sequence shown here is derived from an EMBL/GenBank/DDBJ whole genome shotgun (WGS) entry which is preliminary data.</text>
</comment>
<reference evidence="7 8" key="1">
    <citation type="submission" date="2021-11" db="EMBL/GenBank/DDBJ databases">
        <title>Seasonal and diel survey of microbial diversity of the Tyrrhenian coast.</title>
        <authorList>
            <person name="Gattoni G."/>
            <person name="Corral P."/>
        </authorList>
    </citation>
    <scope>NUCLEOTIDE SEQUENCE [LARGE SCALE GENOMIC DNA]</scope>
    <source>
        <strain evidence="7 8">Mr9</strain>
    </source>
</reference>
<evidence type="ECO:0000256" key="1">
    <source>
        <dbReference type="ARBA" id="ARBA00005417"/>
    </source>
</evidence>
<evidence type="ECO:0000313" key="7">
    <source>
        <dbReference type="EMBL" id="MCC4214628.1"/>
    </source>
</evidence>
<gene>
    <name evidence="7" type="ORF">LLW17_18035</name>
</gene>
<accession>A0ABS8H1C9</accession>
<proteinExistence type="inferred from homology"/>
<organism evidence="7 8">
    <name type="scientific">Leeuwenhoekiella parthenopeia</name>
    <dbReference type="NCBI Taxonomy" id="2890320"/>
    <lineage>
        <taxon>Bacteria</taxon>
        <taxon>Pseudomonadati</taxon>
        <taxon>Bacteroidota</taxon>
        <taxon>Flavobacteriia</taxon>
        <taxon>Flavobacteriales</taxon>
        <taxon>Flavobacteriaceae</taxon>
        <taxon>Leeuwenhoekiella</taxon>
    </lineage>
</organism>
<keyword evidence="2" id="KW-0813">Transport</keyword>
<dbReference type="Proteomes" id="UP001197770">
    <property type="component" value="Unassembled WGS sequence"/>
</dbReference>
<dbReference type="Gene3D" id="3.40.50.300">
    <property type="entry name" value="P-loop containing nucleotide triphosphate hydrolases"/>
    <property type="match status" value="1"/>
</dbReference>
<evidence type="ECO:0000259" key="6">
    <source>
        <dbReference type="PROSITE" id="PS50893"/>
    </source>
</evidence>
<dbReference type="GO" id="GO:0005524">
    <property type="term" value="F:ATP binding"/>
    <property type="evidence" value="ECO:0007669"/>
    <property type="project" value="UniProtKB-KW"/>
</dbReference>
<keyword evidence="3" id="KW-0536">Nodulation</keyword>
<dbReference type="PANTHER" id="PTHR42711:SF5">
    <property type="entry name" value="ABC TRANSPORTER ATP-BINDING PROTEIN NATA"/>
    <property type="match status" value="1"/>
</dbReference>
<dbReference type="InterPro" id="IPR003439">
    <property type="entry name" value="ABC_transporter-like_ATP-bd"/>
</dbReference>